<evidence type="ECO:0000256" key="1">
    <source>
        <dbReference type="ARBA" id="ARBA00001933"/>
    </source>
</evidence>
<evidence type="ECO:0000259" key="14">
    <source>
        <dbReference type="Pfam" id="PF00266"/>
    </source>
</evidence>
<dbReference type="PIRSF" id="PIRSF005572">
    <property type="entry name" value="NifS"/>
    <property type="match status" value="1"/>
</dbReference>
<evidence type="ECO:0000256" key="4">
    <source>
        <dbReference type="ARBA" id="ARBA00012239"/>
    </source>
</evidence>
<dbReference type="GO" id="GO:0031071">
    <property type="term" value="F:cysteine desulfurase activity"/>
    <property type="evidence" value="ECO:0007669"/>
    <property type="project" value="UniProtKB-EC"/>
</dbReference>
<evidence type="ECO:0000256" key="2">
    <source>
        <dbReference type="ARBA" id="ARBA00003120"/>
    </source>
</evidence>
<comment type="caution">
    <text evidence="15">The sequence shown here is derived from an EMBL/GenBank/DDBJ whole genome shotgun (WGS) entry which is preliminary data.</text>
</comment>
<keyword evidence="8" id="KW-0479">Metal-binding</keyword>
<dbReference type="GO" id="GO:0051537">
    <property type="term" value="F:2 iron, 2 sulfur cluster binding"/>
    <property type="evidence" value="ECO:0007669"/>
    <property type="project" value="UniProtKB-KW"/>
</dbReference>
<evidence type="ECO:0000313" key="16">
    <source>
        <dbReference type="Proteomes" id="UP000326641"/>
    </source>
</evidence>
<dbReference type="Proteomes" id="UP000326641">
    <property type="component" value="Unassembled WGS sequence"/>
</dbReference>
<dbReference type="PROSITE" id="PS00595">
    <property type="entry name" value="AA_TRANSFER_CLASS_5"/>
    <property type="match status" value="1"/>
</dbReference>
<dbReference type="GO" id="GO:0005829">
    <property type="term" value="C:cytosol"/>
    <property type="evidence" value="ECO:0007669"/>
    <property type="project" value="TreeGrafter"/>
</dbReference>
<comment type="cofactor">
    <cofactor evidence="1 13">
        <name>pyridoxal 5'-phosphate</name>
        <dbReference type="ChEBI" id="CHEBI:597326"/>
    </cofactor>
</comment>
<keyword evidence="7" id="KW-0001">2Fe-2S</keyword>
<dbReference type="InterPro" id="IPR000192">
    <property type="entry name" value="Aminotrans_V_dom"/>
</dbReference>
<keyword evidence="10" id="KW-0408">Iron</keyword>
<dbReference type="GO" id="GO:0016226">
    <property type="term" value="P:iron-sulfur cluster assembly"/>
    <property type="evidence" value="ECO:0007669"/>
    <property type="project" value="TreeGrafter"/>
</dbReference>
<dbReference type="InterPro" id="IPR015424">
    <property type="entry name" value="PyrdxlP-dep_Trfase"/>
</dbReference>
<dbReference type="PANTHER" id="PTHR11601:SF34">
    <property type="entry name" value="CYSTEINE DESULFURASE"/>
    <property type="match status" value="1"/>
</dbReference>
<dbReference type="EMBL" id="UXAT02000006">
    <property type="protein sequence ID" value="VUX45666.1"/>
    <property type="molecule type" value="Genomic_DNA"/>
</dbReference>
<comment type="catalytic activity">
    <reaction evidence="12">
        <text>(sulfur carrier)-H + L-cysteine = (sulfur carrier)-SH + L-alanine</text>
        <dbReference type="Rhea" id="RHEA:43892"/>
        <dbReference type="Rhea" id="RHEA-COMP:14737"/>
        <dbReference type="Rhea" id="RHEA-COMP:14739"/>
        <dbReference type="ChEBI" id="CHEBI:29917"/>
        <dbReference type="ChEBI" id="CHEBI:35235"/>
        <dbReference type="ChEBI" id="CHEBI:57972"/>
        <dbReference type="ChEBI" id="CHEBI:64428"/>
        <dbReference type="EC" id="2.8.1.7"/>
    </reaction>
</comment>
<evidence type="ECO:0000256" key="10">
    <source>
        <dbReference type="ARBA" id="ARBA00023004"/>
    </source>
</evidence>
<dbReference type="InterPro" id="IPR020578">
    <property type="entry name" value="Aminotrans_V_PyrdxlP_BS"/>
</dbReference>
<dbReference type="AlphaFoldDB" id="A0A564WB34"/>
<evidence type="ECO:0000256" key="11">
    <source>
        <dbReference type="ARBA" id="ARBA00023014"/>
    </source>
</evidence>
<keyword evidence="16" id="KW-1185">Reference proteome</keyword>
<evidence type="ECO:0000256" key="3">
    <source>
        <dbReference type="ARBA" id="ARBA00006490"/>
    </source>
</evidence>
<evidence type="ECO:0000256" key="7">
    <source>
        <dbReference type="ARBA" id="ARBA00022714"/>
    </source>
</evidence>
<dbReference type="InterPro" id="IPR016454">
    <property type="entry name" value="Cysteine_dSase"/>
</dbReference>
<dbReference type="PANTHER" id="PTHR11601">
    <property type="entry name" value="CYSTEINE DESULFURYLASE FAMILY MEMBER"/>
    <property type="match status" value="1"/>
</dbReference>
<proteinExistence type="inferred from homology"/>
<evidence type="ECO:0000256" key="6">
    <source>
        <dbReference type="ARBA" id="ARBA00022679"/>
    </source>
</evidence>
<dbReference type="FunFam" id="3.40.640.10:FF:000003">
    <property type="entry name" value="Cysteine desulfurase IscS"/>
    <property type="match status" value="1"/>
</dbReference>
<dbReference type="SUPFAM" id="SSF53383">
    <property type="entry name" value="PLP-dependent transferases"/>
    <property type="match status" value="1"/>
</dbReference>
<reference evidence="15" key="1">
    <citation type="submission" date="2018-11" db="EMBL/GenBank/DDBJ databases">
        <authorList>
            <person name="Onetto C."/>
        </authorList>
    </citation>
    <scope>NUCLEOTIDE SEQUENCE [LARGE SCALE GENOMIC DNA]</scope>
</reference>
<name>A0A564WB34_9PROT</name>
<dbReference type="Gene3D" id="3.40.640.10">
    <property type="entry name" value="Type I PLP-dependent aspartate aminotransferase-like (Major domain)"/>
    <property type="match status" value="1"/>
</dbReference>
<sequence length="409" mass="42633">MTAAANPRTPVYLDYQATTPADPQVVEAMLPYFTGIFGNPHSQGHGFGRAARDAVEAARAEIAALIGASPREIVFTSGATEANNLAIKGAARFHRAERDHIVTSVTEHKCVLESCASLAADGFTVSTLPVQADGLIDLERLEAAISPRTVLVSVMAANNEIGVVAPLAAIGRLCRARGVLFHTDAAQALGKIPLDVEAMGIDLMSLSAHKLYGPKGIGALYVRRRPRVRLEPLLSGGGQERGLRSGTLATPLCVGFGAACRIAQTEMAAEAERIGALRDHLWRRLSQELPGVRLNGTAAARLPGNLNISIPAIGDAEALLAALPDVAISTGSACTSAAVEASYVLRALGIGEAAARTGVRIGLGRFTTRAEIDYACERIVSAVQRLSACAQPAWSNALEAIETGPAGSP</sequence>
<evidence type="ECO:0000313" key="15">
    <source>
        <dbReference type="EMBL" id="VUX45666.1"/>
    </source>
</evidence>
<accession>A0A564WB34</accession>
<dbReference type="InterPro" id="IPR015421">
    <property type="entry name" value="PyrdxlP-dep_Trfase_major"/>
</dbReference>
<evidence type="ECO:0000256" key="13">
    <source>
        <dbReference type="RuleBase" id="RU004504"/>
    </source>
</evidence>
<comment type="similarity">
    <text evidence="3">Belongs to the class-V pyridoxal-phosphate-dependent aminotransferase family. NifS/IscS subfamily.</text>
</comment>
<keyword evidence="6 15" id="KW-0808">Transferase</keyword>
<dbReference type="EC" id="2.8.1.7" evidence="4"/>
<dbReference type="Pfam" id="PF00266">
    <property type="entry name" value="Aminotran_5"/>
    <property type="match status" value="1"/>
</dbReference>
<protein>
    <recommendedName>
        <fullName evidence="5">Cysteine desulfurase</fullName>
        <ecNumber evidence="4">2.8.1.7</ecNumber>
    </recommendedName>
</protein>
<evidence type="ECO:0000256" key="8">
    <source>
        <dbReference type="ARBA" id="ARBA00022723"/>
    </source>
</evidence>
<feature type="domain" description="Aminotransferase class V" evidence="14">
    <location>
        <begin position="11"/>
        <end position="374"/>
    </location>
</feature>
<dbReference type="GO" id="GO:0046872">
    <property type="term" value="F:metal ion binding"/>
    <property type="evidence" value="ECO:0007669"/>
    <property type="project" value="UniProtKB-KW"/>
</dbReference>
<evidence type="ECO:0000256" key="12">
    <source>
        <dbReference type="ARBA" id="ARBA00050776"/>
    </source>
</evidence>
<organism evidence="15 16">
    <name type="scientific">Candidatus Defluviicoccus seviourii</name>
    <dbReference type="NCBI Taxonomy" id="2565273"/>
    <lineage>
        <taxon>Bacteria</taxon>
        <taxon>Pseudomonadati</taxon>
        <taxon>Pseudomonadota</taxon>
        <taxon>Alphaproteobacteria</taxon>
        <taxon>Rhodospirillales</taxon>
        <taxon>Rhodospirillaceae</taxon>
        <taxon>Defluviicoccus</taxon>
    </lineage>
</organism>
<keyword evidence="9" id="KW-0663">Pyridoxal phosphate</keyword>
<evidence type="ECO:0000256" key="5">
    <source>
        <dbReference type="ARBA" id="ARBA00013558"/>
    </source>
</evidence>
<dbReference type="InterPro" id="IPR015422">
    <property type="entry name" value="PyrdxlP-dep_Trfase_small"/>
</dbReference>
<dbReference type="Gene3D" id="3.90.1150.10">
    <property type="entry name" value="Aspartate Aminotransferase, domain 1"/>
    <property type="match status" value="1"/>
</dbReference>
<keyword evidence="11" id="KW-0411">Iron-sulfur</keyword>
<evidence type="ECO:0000256" key="9">
    <source>
        <dbReference type="ARBA" id="ARBA00022898"/>
    </source>
</evidence>
<comment type="function">
    <text evidence="2">Catalyzes the removal of elemental sulfur atoms from cysteine to produce alanine. Seems to participate in the biosynthesis of the nitrogenase metalloclusters by providing the inorganic sulfur required for the Fe-S core formation.</text>
</comment>
<gene>
    <name evidence="15" type="primary">iscS</name>
    <name evidence="15" type="ORF">DF3PA_140047</name>
</gene>